<dbReference type="PANTHER" id="PTHR12087">
    <property type="entry name" value="ORIGIN RECOGNITION COMPLEX SUBUNIT 4"/>
    <property type="match status" value="1"/>
</dbReference>
<proteinExistence type="inferred from homology"/>
<name>A0A383UVV6_BLUHO</name>
<evidence type="ECO:0000256" key="10">
    <source>
        <dbReference type="PROSITE-ProRule" id="PRU00146"/>
    </source>
</evidence>
<evidence type="ECO:0000256" key="6">
    <source>
        <dbReference type="ARBA" id="ARBA00022771"/>
    </source>
</evidence>
<protein>
    <recommendedName>
        <fullName evidence="3">Origin recognition complex subunit 4</fullName>
    </recommendedName>
</protein>
<dbReference type="GO" id="GO:0008270">
    <property type="term" value="F:zinc ion binding"/>
    <property type="evidence" value="ECO:0007669"/>
    <property type="project" value="UniProtKB-KW"/>
</dbReference>
<keyword evidence="4" id="KW-0235">DNA replication</keyword>
<dbReference type="GO" id="GO:0003688">
    <property type="term" value="F:DNA replication origin binding"/>
    <property type="evidence" value="ECO:0007669"/>
    <property type="project" value="TreeGrafter"/>
</dbReference>
<dbReference type="Gene3D" id="3.30.40.10">
    <property type="entry name" value="Zinc/RING finger domain, C3HC4 (zinc finger)"/>
    <property type="match status" value="1"/>
</dbReference>
<dbReference type="Pfam" id="PF14629">
    <property type="entry name" value="ORC4_C"/>
    <property type="match status" value="1"/>
</dbReference>
<dbReference type="InterPro" id="IPR027417">
    <property type="entry name" value="P-loop_NTPase"/>
</dbReference>
<dbReference type="SMART" id="SM00249">
    <property type="entry name" value="PHD"/>
    <property type="match status" value="1"/>
</dbReference>
<dbReference type="EMBL" id="UNSH01000051">
    <property type="protein sequence ID" value="SZF03490.1"/>
    <property type="molecule type" value="Genomic_DNA"/>
</dbReference>
<comment type="similarity">
    <text evidence="2">Belongs to the ORC4 family.</text>
</comment>
<evidence type="ECO:0000256" key="4">
    <source>
        <dbReference type="ARBA" id="ARBA00022705"/>
    </source>
</evidence>
<dbReference type="PROSITE" id="PS01359">
    <property type="entry name" value="ZF_PHD_1"/>
    <property type="match status" value="1"/>
</dbReference>
<evidence type="ECO:0000256" key="3">
    <source>
        <dbReference type="ARBA" id="ARBA00019083"/>
    </source>
</evidence>
<comment type="subcellular location">
    <subcellularLocation>
        <location evidence="1">Nucleus</location>
    </subcellularLocation>
</comment>
<dbReference type="InterPro" id="IPR003593">
    <property type="entry name" value="AAA+_ATPase"/>
</dbReference>
<dbReference type="InterPro" id="IPR032705">
    <property type="entry name" value="ORC4_C"/>
</dbReference>
<evidence type="ECO:0000256" key="7">
    <source>
        <dbReference type="ARBA" id="ARBA00022833"/>
    </source>
</evidence>
<evidence type="ECO:0000256" key="5">
    <source>
        <dbReference type="ARBA" id="ARBA00022723"/>
    </source>
</evidence>
<dbReference type="InterPro" id="IPR019786">
    <property type="entry name" value="Zinc_finger_PHD-type_CS"/>
</dbReference>
<gene>
    <name evidence="13" type="ORF">BLGHR1_14282</name>
</gene>
<evidence type="ECO:0000259" key="12">
    <source>
        <dbReference type="PROSITE" id="PS50016"/>
    </source>
</evidence>
<keyword evidence="6 10" id="KW-0863">Zinc-finger</keyword>
<evidence type="ECO:0000256" key="11">
    <source>
        <dbReference type="SAM" id="MobiDB-lite"/>
    </source>
</evidence>
<feature type="compositionally biased region" description="Basic and acidic residues" evidence="11">
    <location>
        <begin position="180"/>
        <end position="190"/>
    </location>
</feature>
<keyword evidence="7" id="KW-0862">Zinc</keyword>
<dbReference type="FunFam" id="3.40.50.300:FF:001597">
    <property type="entry name" value="Origin recognition complex subunit Orc4"/>
    <property type="match status" value="1"/>
</dbReference>
<dbReference type="Pfam" id="PF13191">
    <property type="entry name" value="AAA_16"/>
    <property type="match status" value="1"/>
</dbReference>
<dbReference type="VEuPathDB" id="FungiDB:BLGHR1_14282"/>
<dbReference type="SMART" id="SM00382">
    <property type="entry name" value="AAA"/>
    <property type="match status" value="1"/>
</dbReference>
<organism evidence="13 14">
    <name type="scientific">Blumeria hordei</name>
    <name type="common">Barley powdery mildew</name>
    <name type="synonym">Blumeria graminis f. sp. hordei</name>
    <dbReference type="NCBI Taxonomy" id="2867405"/>
    <lineage>
        <taxon>Eukaryota</taxon>
        <taxon>Fungi</taxon>
        <taxon>Dikarya</taxon>
        <taxon>Ascomycota</taxon>
        <taxon>Pezizomycotina</taxon>
        <taxon>Leotiomycetes</taxon>
        <taxon>Erysiphales</taxon>
        <taxon>Erysiphaceae</taxon>
        <taxon>Blumeria</taxon>
    </lineage>
</organism>
<feature type="region of interest" description="Disordered" evidence="11">
    <location>
        <begin position="270"/>
        <end position="296"/>
    </location>
</feature>
<keyword evidence="8" id="KW-0238">DNA-binding</keyword>
<evidence type="ECO:0000313" key="14">
    <source>
        <dbReference type="Proteomes" id="UP000275772"/>
    </source>
</evidence>
<dbReference type="Pfam" id="PF00628">
    <property type="entry name" value="PHD"/>
    <property type="match status" value="1"/>
</dbReference>
<feature type="domain" description="PHD-type" evidence="12">
    <location>
        <begin position="371"/>
        <end position="422"/>
    </location>
</feature>
<feature type="region of interest" description="Disordered" evidence="11">
    <location>
        <begin position="1"/>
        <end position="27"/>
    </location>
</feature>
<dbReference type="GO" id="GO:0006270">
    <property type="term" value="P:DNA replication initiation"/>
    <property type="evidence" value="ECO:0007669"/>
    <property type="project" value="TreeGrafter"/>
</dbReference>
<dbReference type="GO" id="GO:0005664">
    <property type="term" value="C:nuclear origin of replication recognition complex"/>
    <property type="evidence" value="ECO:0007669"/>
    <property type="project" value="TreeGrafter"/>
</dbReference>
<sequence>MSTTRKRKRNQTTDRDDEQEFPSDIKVSRVTKDELDYRYPSGSDKEISISLDKNAYKLAGSQPYEVHSYTTLEASAGSTMAPKQDKPVVIQNLGYMANVTGSLDKDIYDISSSEAEQPREAFRRKGNTIKLSSSKVISNEIHDSRKSISKKNVGVSEVAKNKRGPKKNLLKSTQLGSIHENTDNEERRTSPDLNTNGKKVAIVEIPSLNLGQIPKLEKAYQSHKQDRKDELGIVANTSKMGRKQYSKSATRSKRKMSPIIEIQCVEPEPTAISPSLHPSKAQVTHPQKSPSKLLEPSTENIKSILSPTKRKDHQKKKNVVFKIGEDLDLGFKDLPVGKGANKQHEEINSKIDSTNKGGVRAFIDISGPEDDTACEVCRRYDVEKNNPMLLCDGCDSGYHVKCIGLSKEPETEMWFCHICKSRVSHTQRHDLGHVESVDCFPQIENFDNILMCHQRDILDRLTGRKLIKLKGLEDEVLKVRQIIENTILAGEGNSMLVVGARGTGKTALVESVISEVSELHRKNFHVVRLNGLIHTDDKIALKEIWRQLGREMDVFDEPTGRPSNHADIFASLLALLSHPSEISGTDSNQTATSVIFVMDEFDLFTSHYRQILLYNLFDIAQARKAPIAILGLTTKVDVAENLEKRVKSRFSHRFVYLSLPRSLSAFWEICKEGLMVPETVDNNTSLLDHAAGSQEFKTYWNNQIENLYFKDGAFIQHIQAIYYQTKSVSTFFNSCILPIANLSSKNPILRGESFVSILMPLSEPDSKLHILQGLSELELALLICAARLDIILDTDTCNFAMAYDEYSSLACRHKIMASSSGVVAIGSSFKIWGRDVSISAWEKLADYELLVPAGYGGNQGKYLGASEQMWRADIGLEEIAGSVEGLGGIMSKWCKEI</sequence>
<feature type="compositionally biased region" description="Polar residues" evidence="11">
    <location>
        <begin position="281"/>
        <end position="290"/>
    </location>
</feature>
<dbReference type="Gene3D" id="3.40.50.300">
    <property type="entry name" value="P-loop containing nucleotide triphosphate hydrolases"/>
    <property type="match status" value="1"/>
</dbReference>
<feature type="region of interest" description="Disordered" evidence="11">
    <location>
        <begin position="152"/>
        <end position="195"/>
    </location>
</feature>
<evidence type="ECO:0000256" key="8">
    <source>
        <dbReference type="ARBA" id="ARBA00023125"/>
    </source>
</evidence>
<evidence type="ECO:0000256" key="2">
    <source>
        <dbReference type="ARBA" id="ARBA00005334"/>
    </source>
</evidence>
<evidence type="ECO:0000313" key="13">
    <source>
        <dbReference type="EMBL" id="SZF03490.1"/>
    </source>
</evidence>
<dbReference type="InterPro" id="IPR041664">
    <property type="entry name" value="AAA_16"/>
</dbReference>
<dbReference type="InterPro" id="IPR011011">
    <property type="entry name" value="Znf_FYVE_PHD"/>
</dbReference>
<reference evidence="13 14" key="1">
    <citation type="submission" date="2017-11" db="EMBL/GenBank/DDBJ databases">
        <authorList>
            <person name="Kracher B."/>
        </authorList>
    </citation>
    <scope>NUCLEOTIDE SEQUENCE [LARGE SCALE GENOMIC DNA]</scope>
    <source>
        <strain evidence="13 14">RACE1</strain>
    </source>
</reference>
<dbReference type="InterPro" id="IPR013083">
    <property type="entry name" value="Znf_RING/FYVE/PHD"/>
</dbReference>
<dbReference type="InterPro" id="IPR019787">
    <property type="entry name" value="Znf_PHD-finger"/>
</dbReference>
<accession>A0A383UVV6</accession>
<evidence type="ECO:0000256" key="9">
    <source>
        <dbReference type="ARBA" id="ARBA00023242"/>
    </source>
</evidence>
<dbReference type="Proteomes" id="UP000275772">
    <property type="component" value="Unassembled WGS sequence"/>
</dbReference>
<dbReference type="PANTHER" id="PTHR12087:SF0">
    <property type="entry name" value="ORIGIN RECOGNITION COMPLEX SUBUNIT 4"/>
    <property type="match status" value="1"/>
</dbReference>
<dbReference type="InterPro" id="IPR016527">
    <property type="entry name" value="ORC4"/>
</dbReference>
<keyword evidence="5" id="KW-0479">Metal-binding</keyword>
<evidence type="ECO:0000256" key="1">
    <source>
        <dbReference type="ARBA" id="ARBA00004123"/>
    </source>
</evidence>
<dbReference type="SUPFAM" id="SSF52540">
    <property type="entry name" value="P-loop containing nucleoside triphosphate hydrolases"/>
    <property type="match status" value="1"/>
</dbReference>
<keyword evidence="9" id="KW-0539">Nucleus</keyword>
<dbReference type="InterPro" id="IPR001965">
    <property type="entry name" value="Znf_PHD"/>
</dbReference>
<dbReference type="SUPFAM" id="SSF57903">
    <property type="entry name" value="FYVE/PHD zinc finger"/>
    <property type="match status" value="1"/>
</dbReference>
<dbReference type="PROSITE" id="PS50016">
    <property type="entry name" value="ZF_PHD_2"/>
    <property type="match status" value="1"/>
</dbReference>
<dbReference type="AlphaFoldDB" id="A0A383UVV6"/>
<feature type="compositionally biased region" description="Basic residues" evidence="11">
    <location>
        <begin position="1"/>
        <end position="10"/>
    </location>
</feature>